<evidence type="ECO:0000259" key="1">
    <source>
        <dbReference type="Pfam" id="PF01738"/>
    </source>
</evidence>
<dbReference type="InterPro" id="IPR002925">
    <property type="entry name" value="Dienelactn_hydro"/>
</dbReference>
<sequence>MTSLDYHAAVEEIGQAARYLLSTGSPKVAITGGCMGGAVAFAAAQHVPELAAAAPFYGTPAREMPWIRLEEIKIPVQYHTGQLDAIRGFSDPHTARVITKRMRDAGCDIETHIYERTPHSFLNALTPEGVAFLDRWGYGVPPPEQVALAFSRLIAFLKKHLL</sequence>
<dbReference type="AlphaFoldDB" id="A0A2J8A0K0"/>
<protein>
    <recommendedName>
        <fullName evidence="1">Dienelactone hydrolase domain-containing protein</fullName>
    </recommendedName>
</protein>
<dbReference type="Pfam" id="PF01738">
    <property type="entry name" value="DLH"/>
    <property type="match status" value="1"/>
</dbReference>
<dbReference type="PANTHER" id="PTHR46623">
    <property type="entry name" value="CARBOXYMETHYLENEBUTENOLIDASE-RELATED"/>
    <property type="match status" value="1"/>
</dbReference>
<evidence type="ECO:0000313" key="2">
    <source>
        <dbReference type="EMBL" id="PNH06044.1"/>
    </source>
</evidence>
<gene>
    <name evidence="2" type="ORF">TSOC_007657</name>
</gene>
<dbReference type="OrthoDB" id="17560at2759"/>
<dbReference type="InterPro" id="IPR051049">
    <property type="entry name" value="Dienelactone_hydrolase-like"/>
</dbReference>
<accession>A0A2J8A0K0</accession>
<keyword evidence="3" id="KW-1185">Reference proteome</keyword>
<reference evidence="2 3" key="1">
    <citation type="journal article" date="2017" name="Mol. Biol. Evol.">
        <title>The 4-celled Tetrabaena socialis nuclear genome reveals the essential components for genetic control of cell number at the origin of multicellularity in the volvocine lineage.</title>
        <authorList>
            <person name="Featherston J."/>
            <person name="Arakaki Y."/>
            <person name="Hanschen E.R."/>
            <person name="Ferris P.J."/>
            <person name="Michod R.E."/>
            <person name="Olson B.J.S.C."/>
            <person name="Nozaki H."/>
            <person name="Durand P.M."/>
        </authorList>
    </citation>
    <scope>NUCLEOTIDE SEQUENCE [LARGE SCALE GENOMIC DNA]</scope>
    <source>
        <strain evidence="2 3">NIES-571</strain>
    </source>
</reference>
<evidence type="ECO:0000313" key="3">
    <source>
        <dbReference type="Proteomes" id="UP000236333"/>
    </source>
</evidence>
<dbReference type="Proteomes" id="UP000236333">
    <property type="component" value="Unassembled WGS sequence"/>
</dbReference>
<name>A0A2J8A0K0_9CHLO</name>
<dbReference type="GO" id="GO:0016787">
    <property type="term" value="F:hydrolase activity"/>
    <property type="evidence" value="ECO:0007669"/>
    <property type="project" value="InterPro"/>
</dbReference>
<organism evidence="2 3">
    <name type="scientific">Tetrabaena socialis</name>
    <dbReference type="NCBI Taxonomy" id="47790"/>
    <lineage>
        <taxon>Eukaryota</taxon>
        <taxon>Viridiplantae</taxon>
        <taxon>Chlorophyta</taxon>
        <taxon>core chlorophytes</taxon>
        <taxon>Chlorophyceae</taxon>
        <taxon>CS clade</taxon>
        <taxon>Chlamydomonadales</taxon>
        <taxon>Tetrabaenaceae</taxon>
        <taxon>Tetrabaena</taxon>
    </lineage>
</organism>
<proteinExistence type="predicted"/>
<dbReference type="SUPFAM" id="SSF53474">
    <property type="entry name" value="alpha/beta-Hydrolases"/>
    <property type="match status" value="1"/>
</dbReference>
<feature type="domain" description="Dienelactone hydrolase" evidence="1">
    <location>
        <begin position="18"/>
        <end position="136"/>
    </location>
</feature>
<comment type="caution">
    <text evidence="2">The sequence shown here is derived from an EMBL/GenBank/DDBJ whole genome shotgun (WGS) entry which is preliminary data.</text>
</comment>
<dbReference type="EMBL" id="PGGS01000262">
    <property type="protein sequence ID" value="PNH06044.1"/>
    <property type="molecule type" value="Genomic_DNA"/>
</dbReference>
<dbReference type="InterPro" id="IPR029058">
    <property type="entry name" value="AB_hydrolase_fold"/>
</dbReference>
<dbReference type="Gene3D" id="3.40.50.1820">
    <property type="entry name" value="alpha/beta hydrolase"/>
    <property type="match status" value="1"/>
</dbReference>
<dbReference type="PANTHER" id="PTHR46623:SF6">
    <property type="entry name" value="ALPHA_BETA-HYDROLASES SUPERFAMILY PROTEIN"/>
    <property type="match status" value="1"/>
</dbReference>